<accession>A0A2H4SMD6</accession>
<feature type="domain" description="FAD dependent oxidoreductase" evidence="6">
    <location>
        <begin position="9"/>
        <end position="410"/>
    </location>
</feature>
<dbReference type="PANTHER" id="PTHR10961">
    <property type="entry name" value="PEROXISOMAL SARCOSINE OXIDASE"/>
    <property type="match status" value="1"/>
</dbReference>
<protein>
    <submittedName>
        <fullName evidence="7">Sarcosine oxidase</fullName>
    </submittedName>
</protein>
<dbReference type="Gene3D" id="3.50.50.60">
    <property type="entry name" value="FAD/NAD(P)-binding domain"/>
    <property type="match status" value="1"/>
</dbReference>
<gene>
    <name evidence="7" type="ORF">A9K55_003835</name>
</gene>
<dbReference type="PANTHER" id="PTHR10961:SF37">
    <property type="entry name" value="FAD DEPENDENT OXIDOREDUCTASE DOMAIN-CONTAINING PROTEIN"/>
    <property type="match status" value="1"/>
</dbReference>
<dbReference type="VEuPathDB" id="FungiDB:CCM_04974"/>
<organism evidence="7 8">
    <name type="scientific">Cordyceps militaris</name>
    <name type="common">Caterpillar fungus</name>
    <name type="synonym">Clavaria militaris</name>
    <dbReference type="NCBI Taxonomy" id="73501"/>
    <lineage>
        <taxon>Eukaryota</taxon>
        <taxon>Fungi</taxon>
        <taxon>Dikarya</taxon>
        <taxon>Ascomycota</taxon>
        <taxon>Pezizomycotina</taxon>
        <taxon>Sordariomycetes</taxon>
        <taxon>Hypocreomycetidae</taxon>
        <taxon>Hypocreales</taxon>
        <taxon>Cordycipitaceae</taxon>
        <taxon>Cordyceps</taxon>
    </lineage>
</organism>
<keyword evidence="5" id="KW-0560">Oxidoreductase</keyword>
<dbReference type="InterPro" id="IPR045170">
    <property type="entry name" value="MTOX"/>
</dbReference>
<evidence type="ECO:0000256" key="3">
    <source>
        <dbReference type="ARBA" id="ARBA00022630"/>
    </source>
</evidence>
<evidence type="ECO:0000259" key="6">
    <source>
        <dbReference type="Pfam" id="PF01266"/>
    </source>
</evidence>
<dbReference type="InterPro" id="IPR036188">
    <property type="entry name" value="FAD/NAD-bd_sf"/>
</dbReference>
<dbReference type="SUPFAM" id="SSF51905">
    <property type="entry name" value="FAD/NAD(P)-binding domain"/>
    <property type="match status" value="1"/>
</dbReference>
<evidence type="ECO:0000256" key="4">
    <source>
        <dbReference type="ARBA" id="ARBA00022827"/>
    </source>
</evidence>
<dbReference type="InterPro" id="IPR006076">
    <property type="entry name" value="FAD-dep_OxRdtase"/>
</dbReference>
<dbReference type="EMBL" id="CP023325">
    <property type="protein sequence ID" value="ATY64256.1"/>
    <property type="molecule type" value="Genomic_DNA"/>
</dbReference>
<dbReference type="GO" id="GO:0051698">
    <property type="term" value="F:saccharopine oxidase activity"/>
    <property type="evidence" value="ECO:0007669"/>
    <property type="project" value="TreeGrafter"/>
</dbReference>
<evidence type="ECO:0000256" key="1">
    <source>
        <dbReference type="ARBA" id="ARBA00001974"/>
    </source>
</evidence>
<dbReference type="AlphaFoldDB" id="A0A2H4SMD6"/>
<dbReference type="VEuPathDB" id="FungiDB:A9K55_003835"/>
<keyword evidence="4" id="KW-0274">FAD</keyword>
<evidence type="ECO:0000256" key="2">
    <source>
        <dbReference type="ARBA" id="ARBA00010989"/>
    </source>
</evidence>
<name>A0A2H4SMD6_CORMI</name>
<dbReference type="Proteomes" id="UP000323067">
    <property type="component" value="Chromosome v"/>
</dbReference>
<dbReference type="GO" id="GO:0050660">
    <property type="term" value="F:flavin adenine dinucleotide binding"/>
    <property type="evidence" value="ECO:0007669"/>
    <property type="project" value="InterPro"/>
</dbReference>
<dbReference type="Pfam" id="PF01266">
    <property type="entry name" value="DAO"/>
    <property type="match status" value="1"/>
</dbReference>
<comment type="similarity">
    <text evidence="2">Belongs to the MSOX/MTOX family.</text>
</comment>
<comment type="cofactor">
    <cofactor evidence="1">
        <name>FAD</name>
        <dbReference type="ChEBI" id="CHEBI:57692"/>
    </cofactor>
</comment>
<keyword evidence="3" id="KW-0285">Flavoprotein</keyword>
<evidence type="ECO:0000313" key="8">
    <source>
        <dbReference type="Proteomes" id="UP000323067"/>
    </source>
</evidence>
<sequence>MTSATPDTYLIVGAGVFGAATALELRKRLPASRVLLLDRSPFPNPFSASSDLNKIIRADYPDPFYTGLALAAQELWRNDAVYAPYYSQPGMLYVENQGMAQTFRANYAALGVTPAAETLSVFEAARQRWGGLFRDAYWQGVGESLYFNPRSGWGDADGALRSLTQAAIDAGAEHRVACVSQLILDGAEGARRCRGVRLEDGSEIHGDHVIVAAGAWTPKLLADSAPGDAAMPAGERMVAAGAIQCAARVPAEQADKLRSAPVVFNAITQGTVKKNRIWKALMQMMRKKTGECIPPTADGRLKFNYESSFTNYVTLESGLQISVPPAQGTGAAWNQDVPQTLKDEIHTVVKQTYGGWIQDLHVESYRMDAVTPNQDWIIAPHPHCQSLYIASGGSFHSWKFMPILGRYVVKMLLGQLGADEKKRWAWDREDTGGALPEYIPKRDLKDIP</sequence>
<evidence type="ECO:0000256" key="5">
    <source>
        <dbReference type="ARBA" id="ARBA00023002"/>
    </source>
</evidence>
<dbReference type="GO" id="GO:0008115">
    <property type="term" value="F:sarcosine oxidase activity"/>
    <property type="evidence" value="ECO:0007669"/>
    <property type="project" value="TreeGrafter"/>
</dbReference>
<evidence type="ECO:0000313" key="7">
    <source>
        <dbReference type="EMBL" id="ATY64256.1"/>
    </source>
</evidence>
<reference evidence="7 8" key="1">
    <citation type="journal article" date="2017" name="BMC Genomics">
        <title>Chromosome level assembly and secondary metabolite potential of the parasitic fungus Cordyceps militaris.</title>
        <authorList>
            <person name="Kramer G.J."/>
            <person name="Nodwell J.R."/>
        </authorList>
    </citation>
    <scope>NUCLEOTIDE SEQUENCE [LARGE SCALE GENOMIC DNA]</scope>
    <source>
        <strain evidence="7 8">ATCC 34164</strain>
    </source>
</reference>
<proteinExistence type="inferred from homology"/>
<dbReference type="Gene3D" id="3.30.9.10">
    <property type="entry name" value="D-Amino Acid Oxidase, subunit A, domain 2"/>
    <property type="match status" value="1"/>
</dbReference>